<reference evidence="4" key="1">
    <citation type="journal article" date="2012" name="Stand. Genomic Sci.">
        <title>Permanent draft genome sequence of the gliding predator Saprospira grandis strain Sa g1 (= HR1).</title>
        <authorList>
            <person name="Mavromatis K."/>
            <person name="Chertkov O."/>
            <person name="Lapidus A."/>
            <person name="Nolan M."/>
            <person name="Lucas S."/>
            <person name="Tice H."/>
            <person name="Del Rio T.G."/>
            <person name="Cheng J.F."/>
            <person name="Han C."/>
            <person name="Tapia R."/>
            <person name="Bruce D."/>
            <person name="Goodwin L.A."/>
            <person name="Pitluck S."/>
            <person name="Huntemann M."/>
            <person name="Liolios K."/>
            <person name="Pagani I."/>
            <person name="Ivanova N."/>
            <person name="Mikhailova N."/>
            <person name="Pati A."/>
            <person name="Chen A."/>
            <person name="Palaniappan K."/>
            <person name="Land M."/>
            <person name="Brambilla E.M."/>
            <person name="Rohde M."/>
            <person name="Spring S."/>
            <person name="Goker M."/>
            <person name="Detter J.C."/>
            <person name="Bristow J."/>
            <person name="Eisen J.A."/>
            <person name="Markowitz V."/>
            <person name="Hugenholtz P."/>
            <person name="Kyrpides N.C."/>
            <person name="Klenk H.P."/>
            <person name="Woyke T."/>
        </authorList>
    </citation>
    <scope>NUCLEOTIDE SEQUENCE [LARGE SCALE GENOMIC DNA]</scope>
    <source>
        <strain evidence="4">DSM 2844</strain>
    </source>
</reference>
<dbReference type="AlphaFoldDB" id="J1I8J0"/>
<dbReference type="SUPFAM" id="SSF54001">
    <property type="entry name" value="Cysteine proteinases"/>
    <property type="match status" value="1"/>
</dbReference>
<dbReference type="InterPro" id="IPR007921">
    <property type="entry name" value="CHAP_dom"/>
</dbReference>
<feature type="domain" description="Peptidase C51" evidence="2">
    <location>
        <begin position="461"/>
        <end position="535"/>
    </location>
</feature>
<dbReference type="InterPro" id="IPR013423">
    <property type="entry name" value="CHP02594"/>
</dbReference>
<protein>
    <submittedName>
        <fullName evidence="3">TIGR02594 family protein</fullName>
    </submittedName>
</protein>
<proteinExistence type="predicted"/>
<feature type="compositionally biased region" description="Basic and acidic residues" evidence="1">
    <location>
        <begin position="401"/>
        <end position="412"/>
    </location>
</feature>
<gene>
    <name evidence="3" type="ORF">SapgrDRAFT_3524</name>
</gene>
<dbReference type="InterPro" id="IPR038765">
    <property type="entry name" value="Papain-like_cys_pep_sf"/>
</dbReference>
<feature type="region of interest" description="Disordered" evidence="1">
    <location>
        <begin position="59"/>
        <end position="83"/>
    </location>
</feature>
<feature type="region of interest" description="Disordered" evidence="1">
    <location>
        <begin position="244"/>
        <end position="316"/>
    </location>
</feature>
<sequence length="568" mass="62574">MNQVEKLQAVLKDYESKLSSLQKLFMSDGKIDAQEQEVISEIEALMGRINQRLDKALAASSAATSSTEESKEEASELGREPQFEVDPNKRWSFDDFMKERSEVVVDKSSLTLAEKDYFEDYAALAQKYIDEKMAKYGKGQKSPINGQALADAALKTYLKYGDIKKVVPVEMMLSQLQFETFFGSRGKREGSEKSPFNVGVYDSGDANFLDQLPDMNAGIEMYFDLMAEDYLSTKDADELEKNFTNENEQRYASDKSYETKVQQQSDHIEGFAKKQGLDMPDEEGLEEEDEPSGKEENEEAPTANSSISASVGKGGENKKADAVLVQKTLNAKNNAGLAVDGDIGPLSIKAIRNYQQKTFGWQDGLIEVGGKTAGSLFGNASSSENSAENDNTTVTEDQPSDDGKTPEKEGKYQKPAWISKAEGYKGKAETATMVKDDPFVKMLFQELGTYDEWAHKQTVKTANWCAAFVSHCLKKSGQPALSYYDGGRAKSYLNYGQKIDKPAYGAIVVFSRSGGGHVGFVAGQTESHILTLGGNQGNKVCIKAYAKSKVQGYVVPSSWTVPEENYLD</sequence>
<dbReference type="RefSeq" id="WP_002661213.1">
    <property type="nucleotide sequence ID" value="NZ_JH719942.1"/>
</dbReference>
<dbReference type="HOGENOM" id="CLU_479726_0_0_10"/>
<evidence type="ECO:0000313" key="3">
    <source>
        <dbReference type="EMBL" id="EJF55160.1"/>
    </source>
</evidence>
<organism evidence="3 4">
    <name type="scientific">Saprospira grandis DSM 2844</name>
    <dbReference type="NCBI Taxonomy" id="694433"/>
    <lineage>
        <taxon>Bacteria</taxon>
        <taxon>Pseudomonadati</taxon>
        <taxon>Bacteroidota</taxon>
        <taxon>Saprospiria</taxon>
        <taxon>Saprospirales</taxon>
        <taxon>Saprospiraceae</taxon>
        <taxon>Saprospira</taxon>
    </lineage>
</organism>
<dbReference type="EMBL" id="JH719942">
    <property type="protein sequence ID" value="EJF55160.1"/>
    <property type="molecule type" value="Genomic_DNA"/>
</dbReference>
<dbReference type="Pfam" id="PF05257">
    <property type="entry name" value="CHAP"/>
    <property type="match status" value="1"/>
</dbReference>
<feature type="compositionally biased region" description="Acidic residues" evidence="1">
    <location>
        <begin position="279"/>
        <end position="290"/>
    </location>
</feature>
<name>J1I8J0_9BACT</name>
<feature type="compositionally biased region" description="Basic and acidic residues" evidence="1">
    <location>
        <begin position="266"/>
        <end position="276"/>
    </location>
</feature>
<feature type="compositionally biased region" description="Low complexity" evidence="1">
    <location>
        <begin position="379"/>
        <end position="391"/>
    </location>
</feature>
<evidence type="ECO:0000313" key="4">
    <source>
        <dbReference type="Proteomes" id="UP000005113"/>
    </source>
</evidence>
<accession>J1I8J0</accession>
<feature type="region of interest" description="Disordered" evidence="1">
    <location>
        <begin position="377"/>
        <end position="412"/>
    </location>
</feature>
<feature type="compositionally biased region" description="Basic and acidic residues" evidence="1">
    <location>
        <begin position="68"/>
        <end position="83"/>
    </location>
</feature>
<evidence type="ECO:0000256" key="1">
    <source>
        <dbReference type="SAM" id="MobiDB-lite"/>
    </source>
</evidence>
<feature type="compositionally biased region" description="Basic and acidic residues" evidence="1">
    <location>
        <begin position="244"/>
        <end position="258"/>
    </location>
</feature>
<evidence type="ECO:0000259" key="2">
    <source>
        <dbReference type="Pfam" id="PF05257"/>
    </source>
</evidence>
<dbReference type="Proteomes" id="UP000005113">
    <property type="component" value="Unassembled WGS sequence"/>
</dbReference>
<dbReference type="NCBIfam" id="TIGR02594">
    <property type="entry name" value="TIGR02594 family protein"/>
    <property type="match status" value="1"/>
</dbReference>